<name>A0A7I7XC70_9MYCO</name>
<protein>
    <submittedName>
        <fullName evidence="6">Cutinase</fullName>
    </submittedName>
</protein>
<evidence type="ECO:0000313" key="6">
    <source>
        <dbReference type="EMBL" id="BBZ25968.1"/>
    </source>
</evidence>
<dbReference type="GO" id="GO:0052689">
    <property type="term" value="F:carboxylic ester hydrolase activity"/>
    <property type="evidence" value="ECO:0007669"/>
    <property type="project" value="UniProtKB-KW"/>
</dbReference>
<organism evidence="6 7">
    <name type="scientific">Mycolicibacterium madagascariense</name>
    <dbReference type="NCBI Taxonomy" id="212765"/>
    <lineage>
        <taxon>Bacteria</taxon>
        <taxon>Bacillati</taxon>
        <taxon>Actinomycetota</taxon>
        <taxon>Actinomycetes</taxon>
        <taxon>Mycobacteriales</taxon>
        <taxon>Mycobacteriaceae</taxon>
        <taxon>Mycolicibacterium</taxon>
    </lineage>
</organism>
<evidence type="ECO:0000256" key="1">
    <source>
        <dbReference type="ARBA" id="ARBA00007534"/>
    </source>
</evidence>
<accession>A0A7I7XC70</accession>
<dbReference type="InterPro" id="IPR029058">
    <property type="entry name" value="AB_hydrolase_fold"/>
</dbReference>
<dbReference type="Gene3D" id="3.40.50.1820">
    <property type="entry name" value="alpha/beta hydrolase"/>
    <property type="match status" value="1"/>
</dbReference>
<sequence length="241" mass="24088">MNARFTPARVARHLGLVLAAATTLLASPIAVPVASAAPPCPDVEVIFARGTGEPPGVGGVGQAFVDALRARVGTKTVDVYPVDYAASSDFSGGIAFAETVVAGIRDEGDHIQATAANCPATKMVLGGYSQGAAVTGFTTADAPPPGVPAIALPAPLPPADADHVAAVALFGTPSPQFLESYGAPAITLGARYAPKTTEQCAPGDTICDGTPNATPTVAHTLYPVNGMVAAAADYAADRIGR</sequence>
<dbReference type="PANTHER" id="PTHR33630:SF9">
    <property type="entry name" value="CUTINASE 4"/>
    <property type="match status" value="1"/>
</dbReference>
<dbReference type="RefSeq" id="WP_163731417.1">
    <property type="nucleotide sequence ID" value="NZ_AP022610.1"/>
</dbReference>
<evidence type="ECO:0000256" key="3">
    <source>
        <dbReference type="ARBA" id="ARBA00022801"/>
    </source>
</evidence>
<keyword evidence="7" id="KW-1185">Reference proteome</keyword>
<gene>
    <name evidence="6" type="ORF">MMAD_02630</name>
</gene>
<comment type="similarity">
    <text evidence="1">Belongs to the cutinase family.</text>
</comment>
<evidence type="ECO:0000313" key="7">
    <source>
        <dbReference type="Proteomes" id="UP000466517"/>
    </source>
</evidence>
<feature type="signal peptide" evidence="5">
    <location>
        <begin position="1"/>
        <end position="36"/>
    </location>
</feature>
<keyword evidence="5" id="KW-0732">Signal</keyword>
<dbReference type="EMBL" id="AP022610">
    <property type="protein sequence ID" value="BBZ25968.1"/>
    <property type="molecule type" value="Genomic_DNA"/>
</dbReference>
<evidence type="ECO:0000256" key="2">
    <source>
        <dbReference type="ARBA" id="ARBA00022487"/>
    </source>
</evidence>
<reference evidence="6 7" key="1">
    <citation type="journal article" date="2019" name="Emerg. Microbes Infect.">
        <title>Comprehensive subspecies identification of 175 nontuberculous mycobacteria species based on 7547 genomic profiles.</title>
        <authorList>
            <person name="Matsumoto Y."/>
            <person name="Kinjo T."/>
            <person name="Motooka D."/>
            <person name="Nabeya D."/>
            <person name="Jung N."/>
            <person name="Uechi K."/>
            <person name="Horii T."/>
            <person name="Iida T."/>
            <person name="Fujita J."/>
            <person name="Nakamura S."/>
        </authorList>
    </citation>
    <scope>NUCLEOTIDE SEQUENCE [LARGE SCALE GENOMIC DNA]</scope>
    <source>
        <strain evidence="6 7">JCM 13574</strain>
    </source>
</reference>
<evidence type="ECO:0000256" key="4">
    <source>
        <dbReference type="ARBA" id="ARBA00023157"/>
    </source>
</evidence>
<proteinExistence type="inferred from homology"/>
<keyword evidence="2" id="KW-0719">Serine esterase</keyword>
<dbReference type="Pfam" id="PF01083">
    <property type="entry name" value="Cutinase"/>
    <property type="match status" value="1"/>
</dbReference>
<dbReference type="KEGG" id="mmag:MMAD_02630"/>
<keyword evidence="4" id="KW-1015">Disulfide bond</keyword>
<keyword evidence="3" id="KW-0378">Hydrolase</keyword>
<dbReference type="SMART" id="SM01110">
    <property type="entry name" value="Cutinase"/>
    <property type="match status" value="1"/>
</dbReference>
<dbReference type="PANTHER" id="PTHR33630">
    <property type="entry name" value="CUTINASE RV1984C-RELATED-RELATED"/>
    <property type="match status" value="1"/>
</dbReference>
<dbReference type="AlphaFoldDB" id="A0A7I7XC70"/>
<dbReference type="SUPFAM" id="SSF53474">
    <property type="entry name" value="alpha/beta-Hydrolases"/>
    <property type="match status" value="1"/>
</dbReference>
<dbReference type="InterPro" id="IPR000675">
    <property type="entry name" value="Cutinase/axe"/>
</dbReference>
<evidence type="ECO:0000256" key="5">
    <source>
        <dbReference type="SAM" id="SignalP"/>
    </source>
</evidence>
<feature type="chain" id="PRO_5029688508" evidence="5">
    <location>
        <begin position="37"/>
        <end position="241"/>
    </location>
</feature>
<dbReference type="Proteomes" id="UP000466517">
    <property type="component" value="Chromosome"/>
</dbReference>